<dbReference type="PANTHER" id="PTHR42837">
    <property type="entry name" value="REGULATOR OF SIGMA-E PROTEASE RSEP"/>
    <property type="match status" value="1"/>
</dbReference>
<keyword evidence="4 13" id="KW-0645">Protease</keyword>
<evidence type="ECO:0000256" key="2">
    <source>
        <dbReference type="ARBA" id="ARBA00004141"/>
    </source>
</evidence>
<feature type="domain" description="PDZ" evidence="12">
    <location>
        <begin position="134"/>
        <end position="203"/>
    </location>
</feature>
<dbReference type="Pfam" id="PF02163">
    <property type="entry name" value="Peptidase_M50"/>
    <property type="match status" value="1"/>
</dbReference>
<gene>
    <name evidence="13" type="ORF">M0H32_03675</name>
</gene>
<evidence type="ECO:0000256" key="11">
    <source>
        <dbReference type="SAM" id="Phobius"/>
    </source>
</evidence>
<dbReference type="EMBL" id="JALNMJ010000002">
    <property type="protein sequence ID" value="MCK7611249.1"/>
    <property type="molecule type" value="Genomic_DNA"/>
</dbReference>
<keyword evidence="6" id="KW-0378">Hydrolase</keyword>
<dbReference type="CDD" id="cd23081">
    <property type="entry name" value="cpPDZ_EcRseP-like"/>
    <property type="match status" value="1"/>
</dbReference>
<sequence length="380" mass="41203">MDFITSAYGLVAGTIIPFLFVLTIVVFFHELGHFAVARWCNVKVDAFSVGFGRELFGRTDRKGTRWKLCWIPLGGYVKFAGDENAASVPSREIIAQMSEEERKTAFIAKPVWQRAAVVAAGPIANFILAILIFAVLFVSFGKQGLRPVVEEVFSGGAAQRGGIVAGDVIKEIDGRKIQTFNELRQVVLMNANTPLVFEVDRDGKMVSLTVTPDAKVKEVFLGEKQMAGDIGLRGSSDPENIILIKYTPLEAVAEGGHETWRIISGTVSYIWGVVTQRQSADQLGGPIRVAQISGQVADLGFVPLISLAAVLSVSIGLINLAPVPILDGGHLVYFAAEALRGKPLSERVQDVGFRIGLGLVLMLMVFVTWKDIMRLVGTDS</sequence>
<dbReference type="GO" id="GO:0008233">
    <property type="term" value="F:peptidase activity"/>
    <property type="evidence" value="ECO:0007669"/>
    <property type="project" value="UniProtKB-KW"/>
</dbReference>
<dbReference type="Gene3D" id="2.30.42.10">
    <property type="match status" value="1"/>
</dbReference>
<keyword evidence="10 11" id="KW-0472">Membrane</keyword>
<evidence type="ECO:0000256" key="9">
    <source>
        <dbReference type="ARBA" id="ARBA00023049"/>
    </source>
</evidence>
<dbReference type="InterPro" id="IPR036034">
    <property type="entry name" value="PDZ_sf"/>
</dbReference>
<evidence type="ECO:0000256" key="1">
    <source>
        <dbReference type="ARBA" id="ARBA00001947"/>
    </source>
</evidence>
<dbReference type="InterPro" id="IPR004387">
    <property type="entry name" value="Pept_M50_Zn"/>
</dbReference>
<evidence type="ECO:0000256" key="8">
    <source>
        <dbReference type="ARBA" id="ARBA00022989"/>
    </source>
</evidence>
<keyword evidence="7" id="KW-0862">Zinc</keyword>
<evidence type="ECO:0000313" key="13">
    <source>
        <dbReference type="EMBL" id="MCK7611249.1"/>
    </source>
</evidence>
<accession>A0ABT0GPA1</accession>
<dbReference type="Pfam" id="PF17820">
    <property type="entry name" value="PDZ_6"/>
    <property type="match status" value="1"/>
</dbReference>
<comment type="similarity">
    <text evidence="3">Belongs to the peptidase M50B family.</text>
</comment>
<evidence type="ECO:0000256" key="7">
    <source>
        <dbReference type="ARBA" id="ARBA00022833"/>
    </source>
</evidence>
<organism evidence="13 14">
    <name type="scientific">Roseibium sediminicola</name>
    <dbReference type="NCBI Taxonomy" id="2933272"/>
    <lineage>
        <taxon>Bacteria</taxon>
        <taxon>Pseudomonadati</taxon>
        <taxon>Pseudomonadota</taxon>
        <taxon>Alphaproteobacteria</taxon>
        <taxon>Hyphomicrobiales</taxon>
        <taxon>Stappiaceae</taxon>
        <taxon>Roseibium</taxon>
    </lineage>
</organism>
<evidence type="ECO:0000256" key="3">
    <source>
        <dbReference type="ARBA" id="ARBA00007931"/>
    </source>
</evidence>
<comment type="subcellular location">
    <subcellularLocation>
        <location evidence="2">Membrane</location>
        <topology evidence="2">Multi-pass membrane protein</topology>
    </subcellularLocation>
</comment>
<dbReference type="InterPro" id="IPR041489">
    <property type="entry name" value="PDZ_6"/>
</dbReference>
<evidence type="ECO:0000259" key="12">
    <source>
        <dbReference type="SMART" id="SM00228"/>
    </source>
</evidence>
<dbReference type="PANTHER" id="PTHR42837:SF2">
    <property type="entry name" value="MEMBRANE METALLOPROTEASE ARASP2, CHLOROPLASTIC-RELATED"/>
    <property type="match status" value="1"/>
</dbReference>
<dbReference type="Proteomes" id="UP001431221">
    <property type="component" value="Unassembled WGS sequence"/>
</dbReference>
<evidence type="ECO:0000256" key="5">
    <source>
        <dbReference type="ARBA" id="ARBA00022692"/>
    </source>
</evidence>
<feature type="transmembrane region" description="Helical" evidence="11">
    <location>
        <begin position="7"/>
        <end position="28"/>
    </location>
</feature>
<evidence type="ECO:0000256" key="6">
    <source>
        <dbReference type="ARBA" id="ARBA00022801"/>
    </source>
</evidence>
<keyword evidence="9" id="KW-0482">Metalloprotease</keyword>
<feature type="transmembrane region" description="Helical" evidence="11">
    <location>
        <begin position="351"/>
        <end position="369"/>
    </location>
</feature>
<proteinExistence type="inferred from homology"/>
<evidence type="ECO:0000313" key="14">
    <source>
        <dbReference type="Proteomes" id="UP001431221"/>
    </source>
</evidence>
<dbReference type="CDD" id="cd06163">
    <property type="entry name" value="S2P-M50_PDZ_RseP-like"/>
    <property type="match status" value="1"/>
</dbReference>
<keyword evidence="5 11" id="KW-0812">Transmembrane</keyword>
<dbReference type="InterPro" id="IPR001478">
    <property type="entry name" value="PDZ"/>
</dbReference>
<feature type="transmembrane region" description="Helical" evidence="11">
    <location>
        <begin position="115"/>
        <end position="138"/>
    </location>
</feature>
<dbReference type="RefSeq" id="WP_248150812.1">
    <property type="nucleotide sequence ID" value="NZ_JALNMJ010000002.1"/>
</dbReference>
<evidence type="ECO:0000256" key="4">
    <source>
        <dbReference type="ARBA" id="ARBA00022670"/>
    </source>
</evidence>
<protein>
    <submittedName>
        <fullName evidence="13">Site-2 protease family protein</fullName>
    </submittedName>
</protein>
<feature type="transmembrane region" description="Helical" evidence="11">
    <location>
        <begin position="301"/>
        <end position="321"/>
    </location>
</feature>
<reference evidence="13" key="1">
    <citation type="submission" date="2022-04" db="EMBL/GenBank/DDBJ databases">
        <title>Roseibium sp. CAU 1639 isolated from mud.</title>
        <authorList>
            <person name="Kim W."/>
        </authorList>
    </citation>
    <scope>NUCLEOTIDE SEQUENCE</scope>
    <source>
        <strain evidence="13">CAU 1639</strain>
    </source>
</reference>
<dbReference type="SUPFAM" id="SSF50156">
    <property type="entry name" value="PDZ domain-like"/>
    <property type="match status" value="1"/>
</dbReference>
<dbReference type="InterPro" id="IPR008915">
    <property type="entry name" value="Peptidase_M50"/>
</dbReference>
<keyword evidence="8 11" id="KW-1133">Transmembrane helix</keyword>
<keyword evidence="14" id="KW-1185">Reference proteome</keyword>
<comment type="cofactor">
    <cofactor evidence="1">
        <name>Zn(2+)</name>
        <dbReference type="ChEBI" id="CHEBI:29105"/>
    </cofactor>
</comment>
<name>A0ABT0GPA1_9HYPH</name>
<dbReference type="GO" id="GO:0006508">
    <property type="term" value="P:proteolysis"/>
    <property type="evidence" value="ECO:0007669"/>
    <property type="project" value="UniProtKB-KW"/>
</dbReference>
<comment type="caution">
    <text evidence="13">The sequence shown here is derived from an EMBL/GenBank/DDBJ whole genome shotgun (WGS) entry which is preliminary data.</text>
</comment>
<evidence type="ECO:0000256" key="10">
    <source>
        <dbReference type="ARBA" id="ARBA00023136"/>
    </source>
</evidence>
<dbReference type="SMART" id="SM00228">
    <property type="entry name" value="PDZ"/>
    <property type="match status" value="1"/>
</dbReference>